<evidence type="ECO:0000256" key="6">
    <source>
        <dbReference type="SAM" id="Phobius"/>
    </source>
</evidence>
<evidence type="ECO:0000256" key="2">
    <source>
        <dbReference type="ARBA" id="ARBA00022692"/>
    </source>
</evidence>
<evidence type="ECO:0000256" key="5">
    <source>
        <dbReference type="SAM" id="MobiDB-lite"/>
    </source>
</evidence>
<evidence type="ECO:0000256" key="1">
    <source>
        <dbReference type="ARBA" id="ARBA00004141"/>
    </source>
</evidence>
<keyword evidence="4 6" id="KW-0472">Membrane</keyword>
<comment type="subcellular location">
    <subcellularLocation>
        <location evidence="1">Membrane</location>
        <topology evidence="1">Multi-pass membrane protein</topology>
    </subcellularLocation>
</comment>
<accession>A0A8H3J9Y0</accession>
<feature type="transmembrane region" description="Helical" evidence="6">
    <location>
        <begin position="261"/>
        <end position="279"/>
    </location>
</feature>
<name>A0A8H3J9Y0_9LECA</name>
<feature type="transmembrane region" description="Helical" evidence="6">
    <location>
        <begin position="69"/>
        <end position="87"/>
    </location>
</feature>
<evidence type="ECO:0000313" key="7">
    <source>
        <dbReference type="EMBL" id="CAF9943320.1"/>
    </source>
</evidence>
<keyword evidence="8" id="KW-1185">Reference proteome</keyword>
<keyword evidence="2 6" id="KW-0812">Transmembrane</keyword>
<keyword evidence="3 6" id="KW-1133">Transmembrane helix</keyword>
<dbReference type="Pfam" id="PF04479">
    <property type="entry name" value="RTA1"/>
    <property type="match status" value="1"/>
</dbReference>
<dbReference type="Proteomes" id="UP000664203">
    <property type="component" value="Unassembled WGS sequence"/>
</dbReference>
<dbReference type="EMBL" id="CAJPDR010000969">
    <property type="protein sequence ID" value="CAF9943320.1"/>
    <property type="molecule type" value="Genomic_DNA"/>
</dbReference>
<reference evidence="7" key="1">
    <citation type="submission" date="2021-03" db="EMBL/GenBank/DDBJ databases">
        <authorList>
            <person name="Tagirdzhanova G."/>
        </authorList>
    </citation>
    <scope>NUCLEOTIDE SEQUENCE</scope>
</reference>
<sequence>MANANHNPNGLISYGPNENCTLTPGPSYCPAKVGVYEYRPSLAANSVFITLFGVALITHLVLGIRYKTWAFLFAIFWGCASEMIGYGGRVLMWGNPFSFTGFLMQIICITLGPAFYSAAIYLTLSKIIIFLGPQHARFSPKLYYWVFIPCDILSLILQAVGGALSSVSSGSSAAAVDVAIAGLSFQVFTLCVFIALGIEFSVRYIRAQRSQPRKTPLPTSFKIFVAFLSLSITCILIRCAYRIDELSDGYDGPLIHNEPLFIGLEGVMSVLAVYALVVAHPGPVFGRSDANMYESDVTAPSGGRTEKVEPGISATQQSV</sequence>
<feature type="transmembrane region" description="Helical" evidence="6">
    <location>
        <begin position="223"/>
        <end position="241"/>
    </location>
</feature>
<dbReference type="GO" id="GO:0000324">
    <property type="term" value="C:fungal-type vacuole"/>
    <property type="evidence" value="ECO:0007669"/>
    <property type="project" value="TreeGrafter"/>
</dbReference>
<organism evidence="7 8">
    <name type="scientific">Alectoria fallacina</name>
    <dbReference type="NCBI Taxonomy" id="1903189"/>
    <lineage>
        <taxon>Eukaryota</taxon>
        <taxon>Fungi</taxon>
        <taxon>Dikarya</taxon>
        <taxon>Ascomycota</taxon>
        <taxon>Pezizomycotina</taxon>
        <taxon>Lecanoromycetes</taxon>
        <taxon>OSLEUM clade</taxon>
        <taxon>Lecanoromycetidae</taxon>
        <taxon>Lecanorales</taxon>
        <taxon>Lecanorineae</taxon>
        <taxon>Parmeliaceae</taxon>
        <taxon>Alectoria</taxon>
    </lineage>
</organism>
<gene>
    <name evidence="7" type="ORF">ALECFALPRED_011026</name>
</gene>
<comment type="caution">
    <text evidence="7">The sequence shown here is derived from an EMBL/GenBank/DDBJ whole genome shotgun (WGS) entry which is preliminary data.</text>
</comment>
<feature type="transmembrane region" description="Helical" evidence="6">
    <location>
        <begin position="180"/>
        <end position="202"/>
    </location>
</feature>
<protein>
    <submittedName>
        <fullName evidence="7">Uncharacterized protein</fullName>
    </submittedName>
</protein>
<dbReference type="OrthoDB" id="4521223at2759"/>
<dbReference type="AlphaFoldDB" id="A0A8H3J9Y0"/>
<dbReference type="PANTHER" id="PTHR31465">
    <property type="entry name" value="PROTEIN RTA1-RELATED"/>
    <property type="match status" value="1"/>
</dbReference>
<dbReference type="InterPro" id="IPR007568">
    <property type="entry name" value="RTA1"/>
</dbReference>
<evidence type="ECO:0000313" key="8">
    <source>
        <dbReference type="Proteomes" id="UP000664203"/>
    </source>
</evidence>
<dbReference type="PANTHER" id="PTHR31465:SF7">
    <property type="entry name" value="SPHINGOID LONG-CHAIN BASE TRANSPORTER RSB1"/>
    <property type="match status" value="1"/>
</dbReference>
<evidence type="ECO:0000256" key="3">
    <source>
        <dbReference type="ARBA" id="ARBA00022989"/>
    </source>
</evidence>
<evidence type="ECO:0000256" key="4">
    <source>
        <dbReference type="ARBA" id="ARBA00023136"/>
    </source>
</evidence>
<proteinExistence type="predicted"/>
<feature type="region of interest" description="Disordered" evidence="5">
    <location>
        <begin position="296"/>
        <end position="319"/>
    </location>
</feature>
<feature type="transmembrane region" description="Helical" evidence="6">
    <location>
        <begin position="142"/>
        <end position="160"/>
    </location>
</feature>
<feature type="transmembrane region" description="Helical" evidence="6">
    <location>
        <begin position="99"/>
        <end position="122"/>
    </location>
</feature>
<dbReference type="GO" id="GO:0005886">
    <property type="term" value="C:plasma membrane"/>
    <property type="evidence" value="ECO:0007669"/>
    <property type="project" value="TreeGrafter"/>
</dbReference>
<feature type="transmembrane region" description="Helical" evidence="6">
    <location>
        <begin position="42"/>
        <end position="62"/>
    </location>
</feature>